<dbReference type="Gene3D" id="3.60.130.10">
    <property type="entry name" value="Clavaminate synthase-like"/>
    <property type="match status" value="1"/>
</dbReference>
<organism evidence="8 9">
    <name type="scientific">Lachnellula willkommii</name>
    <dbReference type="NCBI Taxonomy" id="215461"/>
    <lineage>
        <taxon>Eukaryota</taxon>
        <taxon>Fungi</taxon>
        <taxon>Dikarya</taxon>
        <taxon>Ascomycota</taxon>
        <taxon>Pezizomycotina</taxon>
        <taxon>Leotiomycetes</taxon>
        <taxon>Helotiales</taxon>
        <taxon>Lachnaceae</taxon>
        <taxon>Lachnellula</taxon>
    </lineage>
</organism>
<dbReference type="Proteomes" id="UP000315522">
    <property type="component" value="Unassembled WGS sequence"/>
</dbReference>
<dbReference type="GO" id="GO:0046872">
    <property type="term" value="F:metal ion binding"/>
    <property type="evidence" value="ECO:0007669"/>
    <property type="project" value="UniProtKB-KW"/>
</dbReference>
<comment type="similarity">
    <text evidence="2">Belongs to the TfdA dioxygenase family.</text>
</comment>
<evidence type="ECO:0000256" key="5">
    <source>
        <dbReference type="ARBA" id="ARBA00023002"/>
    </source>
</evidence>
<dbReference type="PANTHER" id="PTHR30468">
    <property type="entry name" value="ALPHA-KETOGLUTARATE-DEPENDENT SULFONATE DIOXYGENASE"/>
    <property type="match status" value="1"/>
</dbReference>
<keyword evidence="4 8" id="KW-0223">Dioxygenase</keyword>
<feature type="domain" description="TauD/TfdA-like" evidence="7">
    <location>
        <begin position="2"/>
        <end position="86"/>
    </location>
</feature>
<keyword evidence="9" id="KW-1185">Reference proteome</keyword>
<dbReference type="GO" id="GO:0016706">
    <property type="term" value="F:2-oxoglutarate-dependent dioxygenase activity"/>
    <property type="evidence" value="ECO:0007669"/>
    <property type="project" value="TreeGrafter"/>
</dbReference>
<evidence type="ECO:0000313" key="9">
    <source>
        <dbReference type="Proteomes" id="UP000315522"/>
    </source>
</evidence>
<feature type="domain" description="TauD/TfdA-like" evidence="7">
    <location>
        <begin position="93"/>
        <end position="149"/>
    </location>
</feature>
<evidence type="ECO:0000256" key="2">
    <source>
        <dbReference type="ARBA" id="ARBA00005896"/>
    </source>
</evidence>
<comment type="cofactor">
    <cofactor evidence="1">
        <name>Fe(2+)</name>
        <dbReference type="ChEBI" id="CHEBI:29033"/>
    </cofactor>
</comment>
<evidence type="ECO:0000256" key="3">
    <source>
        <dbReference type="ARBA" id="ARBA00022723"/>
    </source>
</evidence>
<evidence type="ECO:0000259" key="7">
    <source>
        <dbReference type="Pfam" id="PF02668"/>
    </source>
</evidence>
<comment type="caution">
    <text evidence="8">The sequence shown here is derived from an EMBL/GenBank/DDBJ whole genome shotgun (WGS) entry which is preliminary data.</text>
</comment>
<keyword evidence="6" id="KW-0408">Iron</keyword>
<dbReference type="PANTHER" id="PTHR30468:SF1">
    <property type="entry name" value="ALPHA-KETOGLUTARATE-DEPENDENT SULFONATE DIOXYGENASE"/>
    <property type="match status" value="1"/>
</dbReference>
<keyword evidence="5" id="KW-0560">Oxidoreductase</keyword>
<dbReference type="InterPro" id="IPR042098">
    <property type="entry name" value="TauD-like_sf"/>
</dbReference>
<keyword evidence="3" id="KW-0479">Metal-binding</keyword>
<evidence type="ECO:0000256" key="1">
    <source>
        <dbReference type="ARBA" id="ARBA00001954"/>
    </source>
</evidence>
<dbReference type="Pfam" id="PF02668">
    <property type="entry name" value="TauD"/>
    <property type="match status" value="2"/>
</dbReference>
<dbReference type="InterPro" id="IPR051323">
    <property type="entry name" value="AtsK-like"/>
</dbReference>
<gene>
    <name evidence="8" type="primary">JLP1_3</name>
    <name evidence="8" type="ORF">LAWI1_G000719</name>
</gene>
<name>A0A559MK75_9HELO</name>
<protein>
    <submittedName>
        <fullName evidence="8">Alpha-ketoglutarate-dependent sulfonate dioxygenase</fullName>
    </submittedName>
</protein>
<sequence length="162" mass="18587">MTYEINGMGTTTFFPLDTPPSGGDTLYLSTTAAYNALSPIFREKLHSLSAIHSGVQQYNVTDGEKRHIRAPIETVHPVVRTHPSSEPDRPVYLLNFLFDHIERGQDWHLRIHWTPGTVVVYDNRVTQHSALRDFKVEPARTRRHMVRITPQGERPVFIENSE</sequence>
<dbReference type="InterPro" id="IPR003819">
    <property type="entry name" value="TauD/TfdA-like"/>
</dbReference>
<accession>A0A559MK75</accession>
<evidence type="ECO:0000256" key="6">
    <source>
        <dbReference type="ARBA" id="ARBA00023004"/>
    </source>
</evidence>
<dbReference type="EMBL" id="QGML01000144">
    <property type="protein sequence ID" value="TVY93354.1"/>
    <property type="molecule type" value="Genomic_DNA"/>
</dbReference>
<evidence type="ECO:0000256" key="4">
    <source>
        <dbReference type="ARBA" id="ARBA00022964"/>
    </source>
</evidence>
<reference evidence="8 9" key="1">
    <citation type="submission" date="2018-05" db="EMBL/GenBank/DDBJ databases">
        <title>Genome sequencing and assembly of the regulated plant pathogen Lachnellula willkommii and related sister species for the development of diagnostic species identification markers.</title>
        <authorList>
            <person name="Giroux E."/>
            <person name="Bilodeau G."/>
        </authorList>
    </citation>
    <scope>NUCLEOTIDE SEQUENCE [LARGE SCALE GENOMIC DNA]</scope>
    <source>
        <strain evidence="8 9">CBS 172.35</strain>
    </source>
</reference>
<dbReference type="GO" id="GO:0005737">
    <property type="term" value="C:cytoplasm"/>
    <property type="evidence" value="ECO:0007669"/>
    <property type="project" value="TreeGrafter"/>
</dbReference>
<dbReference type="AlphaFoldDB" id="A0A559MK75"/>
<evidence type="ECO:0000313" key="8">
    <source>
        <dbReference type="EMBL" id="TVY93354.1"/>
    </source>
</evidence>
<dbReference type="SUPFAM" id="SSF51197">
    <property type="entry name" value="Clavaminate synthase-like"/>
    <property type="match status" value="1"/>
</dbReference>
<proteinExistence type="inferred from homology"/>